<evidence type="ECO:0000313" key="5">
    <source>
        <dbReference type="EMBL" id="XDT71655.1"/>
    </source>
</evidence>
<keyword evidence="3" id="KW-0472">Membrane</keyword>
<dbReference type="Gene3D" id="3.40.190.10">
    <property type="entry name" value="Periplasmic binding protein-like II"/>
    <property type="match status" value="2"/>
</dbReference>
<dbReference type="InterPro" id="IPR029787">
    <property type="entry name" value="Nucleotide_cyclase"/>
</dbReference>
<dbReference type="EMBL" id="CP154858">
    <property type="protein sequence ID" value="XDT71655.1"/>
    <property type="molecule type" value="Genomic_DNA"/>
</dbReference>
<keyword evidence="3" id="KW-1133">Transmembrane helix</keyword>
<keyword evidence="3" id="KW-0812">Transmembrane</keyword>
<comment type="cofactor">
    <cofactor evidence="1">
        <name>Mg(2+)</name>
        <dbReference type="ChEBI" id="CHEBI:18420"/>
    </cofactor>
</comment>
<dbReference type="KEGG" id="tcd:AAIA72_12665"/>
<dbReference type="RefSeq" id="WP_369600681.1">
    <property type="nucleotide sequence ID" value="NZ_CP154858.1"/>
</dbReference>
<gene>
    <name evidence="5" type="ORF">AAIA72_12665</name>
</gene>
<dbReference type="Pfam" id="PF09084">
    <property type="entry name" value="NMT1"/>
    <property type="match status" value="1"/>
</dbReference>
<dbReference type="SUPFAM" id="SSF55073">
    <property type="entry name" value="Nucleotide cyclase"/>
    <property type="match status" value="1"/>
</dbReference>
<dbReference type="NCBIfam" id="TIGR00254">
    <property type="entry name" value="GGDEF"/>
    <property type="match status" value="1"/>
</dbReference>
<accession>A0AB39UUJ5</accession>
<dbReference type="SUPFAM" id="SSF53850">
    <property type="entry name" value="Periplasmic binding protein-like II"/>
    <property type="match status" value="1"/>
</dbReference>
<evidence type="ECO:0000256" key="3">
    <source>
        <dbReference type="SAM" id="Phobius"/>
    </source>
</evidence>
<name>A0AB39UUJ5_9GAMM</name>
<evidence type="ECO:0000256" key="1">
    <source>
        <dbReference type="ARBA" id="ARBA00001946"/>
    </source>
</evidence>
<dbReference type="PANTHER" id="PTHR46663:SF2">
    <property type="entry name" value="GGDEF DOMAIN-CONTAINING PROTEIN"/>
    <property type="match status" value="1"/>
</dbReference>
<dbReference type="Pfam" id="PF00990">
    <property type="entry name" value="GGDEF"/>
    <property type="match status" value="1"/>
</dbReference>
<dbReference type="Gene3D" id="3.30.70.270">
    <property type="match status" value="1"/>
</dbReference>
<evidence type="ECO:0000256" key="2">
    <source>
        <dbReference type="SAM" id="MobiDB-lite"/>
    </source>
</evidence>
<dbReference type="PANTHER" id="PTHR46663">
    <property type="entry name" value="DIGUANYLATE CYCLASE DGCT-RELATED"/>
    <property type="match status" value="1"/>
</dbReference>
<dbReference type="InterPro" id="IPR000160">
    <property type="entry name" value="GGDEF_dom"/>
</dbReference>
<evidence type="ECO:0000259" key="4">
    <source>
        <dbReference type="PROSITE" id="PS50887"/>
    </source>
</evidence>
<dbReference type="InterPro" id="IPR052163">
    <property type="entry name" value="DGC-Regulatory_Protein"/>
</dbReference>
<dbReference type="CDD" id="cd01949">
    <property type="entry name" value="GGDEF"/>
    <property type="match status" value="1"/>
</dbReference>
<feature type="region of interest" description="Disordered" evidence="2">
    <location>
        <begin position="535"/>
        <end position="555"/>
    </location>
</feature>
<dbReference type="InterPro" id="IPR015168">
    <property type="entry name" value="SsuA/THI5"/>
</dbReference>
<sequence length="555" mass="62332">MTERSRHRRPGRWRMLARTGGLLLAVLASCVHAREVIVQLKWYHQFQFAGYYAALEQGYYDDAGLDVTLRPIEPGLDLVAEVTSGRADFAISNTGLLEAFAEGKPVVALAAVMQHSPGAFIGVRGRRIQTPADFIGARVVVPTPQQGGELLSLLNHLGVTRRIQAVEPSYDLRDLIEGRVDLYNGYISNEPYVLRQHGLEPLIISPRDFGVDFYSDVLFTRKALVDSEPDTVEAFRQATLKGWDWALKHKEEMVRHILTRYAPNASADKLLYEANTLEGLMLSQVVDIGHMSRTRWRQIADQLAGLGRIPANLDLNNFLYTPQRKVTWAELYPWAGGLSALFAAVLIALTWVTRHNRLLAREVSERRRAEERAFYLATHDPLTDLPNRALMTDRLRQVLHRARREGLLPLLMFMDLDNFKTVNDMYGHDAGDKVLQQVAYALRMTLRSADQCARFAGDEFVVLVEDCRSEPDAQTLASKLRASLQTHYAPLGLEVPIGISIGMLWLDGTDSVGSALRKADKLMYQAKRKGRNFNQFSPAREVPLDHPGQPESPGA</sequence>
<proteinExistence type="predicted"/>
<reference evidence="5" key="1">
    <citation type="submission" date="2024-05" db="EMBL/GenBank/DDBJ databases">
        <title>Genome sequencing of novel strain.</title>
        <authorList>
            <person name="Ganbat D."/>
            <person name="Ganbat S."/>
            <person name="Lee S.-J."/>
        </authorList>
    </citation>
    <scope>NUCLEOTIDE SEQUENCE</scope>
    <source>
        <strain evidence="5">SMD15-11</strain>
    </source>
</reference>
<dbReference type="FunFam" id="3.30.70.270:FF:000001">
    <property type="entry name" value="Diguanylate cyclase domain protein"/>
    <property type="match status" value="1"/>
</dbReference>
<dbReference type="SMART" id="SM00267">
    <property type="entry name" value="GGDEF"/>
    <property type="match status" value="1"/>
</dbReference>
<feature type="domain" description="GGDEF" evidence="4">
    <location>
        <begin position="407"/>
        <end position="539"/>
    </location>
</feature>
<dbReference type="AlphaFoldDB" id="A0AB39UUJ5"/>
<dbReference type="PROSITE" id="PS50887">
    <property type="entry name" value="GGDEF"/>
    <property type="match status" value="1"/>
</dbReference>
<dbReference type="InterPro" id="IPR043128">
    <property type="entry name" value="Rev_trsase/Diguanyl_cyclase"/>
</dbReference>
<feature type="transmembrane region" description="Helical" evidence="3">
    <location>
        <begin position="331"/>
        <end position="352"/>
    </location>
</feature>
<protein>
    <submittedName>
        <fullName evidence="5">ABC transporter substrate-binding protein</fullName>
    </submittedName>
</protein>
<dbReference type="PROSITE" id="PS51257">
    <property type="entry name" value="PROKAR_LIPOPROTEIN"/>
    <property type="match status" value="1"/>
</dbReference>
<organism evidence="5">
    <name type="scientific">Thermohahella caldifontis</name>
    <dbReference type="NCBI Taxonomy" id="3142973"/>
    <lineage>
        <taxon>Bacteria</taxon>
        <taxon>Pseudomonadati</taxon>
        <taxon>Pseudomonadota</taxon>
        <taxon>Gammaproteobacteria</taxon>
        <taxon>Oceanospirillales</taxon>
        <taxon>Hahellaceae</taxon>
        <taxon>Thermohahella</taxon>
    </lineage>
</organism>
<dbReference type="GO" id="GO:0003824">
    <property type="term" value="F:catalytic activity"/>
    <property type="evidence" value="ECO:0007669"/>
    <property type="project" value="UniProtKB-ARBA"/>
</dbReference>